<dbReference type="KEGG" id="hcu:MUN79_22150"/>
<proteinExistence type="predicted"/>
<gene>
    <name evidence="1" type="ORF">MUN79_22150</name>
</gene>
<organism evidence="1 2">
    <name type="scientific">Hymenobacter cellulosilyticus</name>
    <dbReference type="NCBI Taxonomy" id="2932248"/>
    <lineage>
        <taxon>Bacteria</taxon>
        <taxon>Pseudomonadati</taxon>
        <taxon>Bacteroidota</taxon>
        <taxon>Cytophagia</taxon>
        <taxon>Cytophagales</taxon>
        <taxon>Hymenobacteraceae</taxon>
        <taxon>Hymenobacter</taxon>
    </lineage>
</organism>
<evidence type="ECO:0000313" key="1">
    <source>
        <dbReference type="EMBL" id="UOQ71308.1"/>
    </source>
</evidence>
<dbReference type="RefSeq" id="WP_244674716.1">
    <property type="nucleotide sequence ID" value="NZ_CP095046.1"/>
</dbReference>
<name>A0A8T9Q5R7_9BACT</name>
<reference evidence="1" key="1">
    <citation type="submission" date="2022-04" db="EMBL/GenBank/DDBJ databases">
        <title>Hymenobacter sp. isolated from the air.</title>
        <authorList>
            <person name="Won M."/>
            <person name="Lee C.-M."/>
            <person name="Woen H.-Y."/>
            <person name="Kwon S.-W."/>
        </authorList>
    </citation>
    <scope>NUCLEOTIDE SEQUENCE</scope>
    <source>
        <strain evidence="1">5116S-3</strain>
    </source>
</reference>
<protein>
    <submittedName>
        <fullName evidence="1">Uncharacterized protein</fullName>
    </submittedName>
</protein>
<dbReference type="Proteomes" id="UP000831796">
    <property type="component" value="Chromosome"/>
</dbReference>
<accession>A0A8T9Q5R7</accession>
<dbReference type="EMBL" id="CP095046">
    <property type="protein sequence ID" value="UOQ71308.1"/>
    <property type="molecule type" value="Genomic_DNA"/>
</dbReference>
<evidence type="ECO:0000313" key="2">
    <source>
        <dbReference type="Proteomes" id="UP000831796"/>
    </source>
</evidence>
<dbReference type="AlphaFoldDB" id="A0A8T9Q5R7"/>
<keyword evidence="2" id="KW-1185">Reference proteome</keyword>
<sequence length="185" mass="20618">MNHQFTTALPSCLGQVSFLDLSPVTRRRQPEAGRRPAYSFDTPSIVNPCSLATDTLRFVLRQSAQEASYLHLTLFCRERQLAHWILPASSLTQSQSMPSAYLVEATGTLPLPAQIIDEGTCLLRKCPADQARHLEKELRAGHLQLTFAGRSLRGAFSLDRLHTGSHTWELGRMRVRPARLAQALA</sequence>